<dbReference type="InterPro" id="IPR002213">
    <property type="entry name" value="UDP_glucos_trans"/>
</dbReference>
<sequence>MAGASNHYRHVLVVPGIQEGHVNGMLRFAALLASAHHQQGLLVSFSYPARAHALALKRNKLSALPPSLRVHIVEDGLPTAEHEFPTTSQVQGSVAIMQNAIEAVLQQYAALASKVCGGNECEDGVNEDGFSPASEMHSSSWPPICCIISDIVLPGAQDLAAKFEIPRVNFWTGNGTTYYMISHLPQIIAKGMLPLLEGSGDKWKLEAPLIDFIPGLPAFHLTELPRDLLQISDVSHSRYQFVLKAVARAKDADRILVHSVYGLESTVYDAMQAQGFPIYPVGPLFESNPLDSGTNDQTEGIEWLNQQKPASVVYVALGTIAKLNLQEMLSMALGLEASGHPFFWVVRMDSLPAPNLHESLPDGFLERTVSKGKGIIVTWASQVEVLKHIAVGAFFSHCGWNSVLESLWEGIPMVACPRAAEQRCNARFVVKDWKVGVEMEREDDGSFTTVAAQKAIEEVMGNQEVKERALHFKQVVRHAVGTHGTSHSNILRDLCKVDLLGTSVGDGDFGPHPFRLYGSLSIVLLG</sequence>
<keyword evidence="2 3" id="KW-0808">Transferase</keyword>
<dbReference type="InterPro" id="IPR035595">
    <property type="entry name" value="UDP_glycos_trans_CS"/>
</dbReference>
<dbReference type="PROSITE" id="PS00375">
    <property type="entry name" value="UDPGT"/>
    <property type="match status" value="1"/>
</dbReference>
<comment type="caution">
    <text evidence="5">The sequence shown here is derived from an EMBL/GenBank/DDBJ whole genome shotgun (WGS) entry which is preliminary data.</text>
</comment>
<comment type="similarity">
    <text evidence="1 3">Belongs to the UDP-glycosyltransferase family.</text>
</comment>
<dbReference type="EC" id="2.4.1.-" evidence="4"/>
<evidence type="ECO:0000313" key="5">
    <source>
        <dbReference type="EMBL" id="KAI5077816.1"/>
    </source>
</evidence>
<evidence type="ECO:0000256" key="4">
    <source>
        <dbReference type="RuleBase" id="RU362057"/>
    </source>
</evidence>
<dbReference type="FunFam" id="3.40.50.2000:FF:000056">
    <property type="entry name" value="Glycosyltransferase"/>
    <property type="match status" value="1"/>
</dbReference>
<gene>
    <name evidence="5" type="ORF">GOP47_0007640</name>
</gene>
<accession>A0A9D4ZLQ4</accession>
<dbReference type="AlphaFoldDB" id="A0A9D4ZLQ4"/>
<evidence type="ECO:0000313" key="6">
    <source>
        <dbReference type="Proteomes" id="UP000886520"/>
    </source>
</evidence>
<dbReference type="Pfam" id="PF00201">
    <property type="entry name" value="UDPGT"/>
    <property type="match status" value="1"/>
</dbReference>
<dbReference type="Proteomes" id="UP000886520">
    <property type="component" value="Chromosome 7"/>
</dbReference>
<organism evidence="5 6">
    <name type="scientific">Adiantum capillus-veneris</name>
    <name type="common">Maidenhair fern</name>
    <dbReference type="NCBI Taxonomy" id="13818"/>
    <lineage>
        <taxon>Eukaryota</taxon>
        <taxon>Viridiplantae</taxon>
        <taxon>Streptophyta</taxon>
        <taxon>Embryophyta</taxon>
        <taxon>Tracheophyta</taxon>
        <taxon>Polypodiopsida</taxon>
        <taxon>Polypodiidae</taxon>
        <taxon>Polypodiales</taxon>
        <taxon>Pteridineae</taxon>
        <taxon>Pteridaceae</taxon>
        <taxon>Vittarioideae</taxon>
        <taxon>Adiantum</taxon>
    </lineage>
</organism>
<proteinExistence type="inferred from homology"/>
<dbReference type="PANTHER" id="PTHR48045:SF31">
    <property type="entry name" value="UDP-GLYCOSYLTRANSFERASE 76B1-LIKE"/>
    <property type="match status" value="1"/>
</dbReference>
<evidence type="ECO:0000256" key="1">
    <source>
        <dbReference type="ARBA" id="ARBA00009995"/>
    </source>
</evidence>
<dbReference type="PANTHER" id="PTHR48045">
    <property type="entry name" value="UDP-GLYCOSYLTRANSFERASE 72B1"/>
    <property type="match status" value="1"/>
</dbReference>
<dbReference type="EMBL" id="JABFUD020000007">
    <property type="protein sequence ID" value="KAI5077816.1"/>
    <property type="molecule type" value="Genomic_DNA"/>
</dbReference>
<dbReference type="OrthoDB" id="5835829at2759"/>
<evidence type="ECO:0000256" key="3">
    <source>
        <dbReference type="RuleBase" id="RU003718"/>
    </source>
</evidence>
<dbReference type="SUPFAM" id="SSF53756">
    <property type="entry name" value="UDP-Glycosyltransferase/glycogen phosphorylase"/>
    <property type="match status" value="1"/>
</dbReference>
<keyword evidence="6" id="KW-1185">Reference proteome</keyword>
<protein>
    <recommendedName>
        <fullName evidence="4">Glycosyltransferase</fullName>
        <ecNumber evidence="4">2.4.1.-</ecNumber>
    </recommendedName>
</protein>
<name>A0A9D4ZLQ4_ADICA</name>
<dbReference type="CDD" id="cd03784">
    <property type="entry name" value="GT1_Gtf-like"/>
    <property type="match status" value="1"/>
</dbReference>
<dbReference type="Gene3D" id="3.40.50.2000">
    <property type="entry name" value="Glycogen Phosphorylase B"/>
    <property type="match status" value="2"/>
</dbReference>
<keyword evidence="3" id="KW-0328">Glycosyltransferase</keyword>
<dbReference type="GO" id="GO:0008194">
    <property type="term" value="F:UDP-glycosyltransferase activity"/>
    <property type="evidence" value="ECO:0007669"/>
    <property type="project" value="InterPro"/>
</dbReference>
<evidence type="ECO:0000256" key="2">
    <source>
        <dbReference type="ARBA" id="ARBA00022679"/>
    </source>
</evidence>
<reference evidence="5" key="1">
    <citation type="submission" date="2021-01" db="EMBL/GenBank/DDBJ databases">
        <title>Adiantum capillus-veneris genome.</title>
        <authorList>
            <person name="Fang Y."/>
            <person name="Liao Q."/>
        </authorList>
    </citation>
    <scope>NUCLEOTIDE SEQUENCE</scope>
    <source>
        <strain evidence="5">H3</strain>
        <tissue evidence="5">Leaf</tissue>
    </source>
</reference>